<proteinExistence type="inferred from homology"/>
<dbReference type="NCBIfam" id="TIGR01449">
    <property type="entry name" value="PGP_bact"/>
    <property type="match status" value="1"/>
</dbReference>
<keyword evidence="8 10" id="KW-0460">Magnesium</keyword>
<evidence type="ECO:0000256" key="1">
    <source>
        <dbReference type="ARBA" id="ARBA00000830"/>
    </source>
</evidence>
<dbReference type="Proteomes" id="UP000776983">
    <property type="component" value="Unassembled WGS sequence"/>
</dbReference>
<dbReference type="EC" id="3.1.3.18" evidence="5 10"/>
<evidence type="ECO:0000256" key="7">
    <source>
        <dbReference type="ARBA" id="ARBA00022801"/>
    </source>
</evidence>
<dbReference type="PANTHER" id="PTHR43434:SF1">
    <property type="entry name" value="PHOSPHOGLYCOLATE PHOSPHATASE"/>
    <property type="match status" value="1"/>
</dbReference>
<dbReference type="NCBIfam" id="TIGR01509">
    <property type="entry name" value="HAD-SF-IA-v3"/>
    <property type="match status" value="1"/>
</dbReference>
<keyword evidence="7 10" id="KW-0378">Hydrolase</keyword>
<evidence type="ECO:0000256" key="8">
    <source>
        <dbReference type="ARBA" id="ARBA00022842"/>
    </source>
</evidence>
<feature type="binding site" evidence="10">
    <location>
        <position position="11"/>
    </location>
    <ligand>
        <name>Mg(2+)</name>
        <dbReference type="ChEBI" id="CHEBI:18420"/>
    </ligand>
</feature>
<dbReference type="NCBIfam" id="NF009695">
    <property type="entry name" value="PRK13222.1-2"/>
    <property type="match status" value="1"/>
</dbReference>
<evidence type="ECO:0000313" key="11">
    <source>
        <dbReference type="EMBL" id="MCB5364196.1"/>
    </source>
</evidence>
<gene>
    <name evidence="11" type="ORF">H0484_10605</name>
</gene>
<comment type="cofactor">
    <cofactor evidence="2 10">
        <name>Mg(2+)</name>
        <dbReference type="ChEBI" id="CHEBI:18420"/>
    </cofactor>
</comment>
<evidence type="ECO:0000256" key="9">
    <source>
        <dbReference type="ARBA" id="ARBA00023277"/>
    </source>
</evidence>
<dbReference type="NCBIfam" id="TIGR01549">
    <property type="entry name" value="HAD-SF-IA-v1"/>
    <property type="match status" value="1"/>
</dbReference>
<comment type="pathway">
    <text evidence="3 10">Organic acid metabolism; glycolate biosynthesis; glycolate from 2-phosphoglycolate: step 1/1.</text>
</comment>
<dbReference type="InterPro" id="IPR023214">
    <property type="entry name" value="HAD_sf"/>
</dbReference>
<accession>A0ABS8CDU2</accession>
<keyword evidence="6 10" id="KW-0479">Metal-binding</keyword>
<evidence type="ECO:0000256" key="6">
    <source>
        <dbReference type="ARBA" id="ARBA00022723"/>
    </source>
</evidence>
<evidence type="ECO:0000313" key="12">
    <source>
        <dbReference type="Proteomes" id="UP000776983"/>
    </source>
</evidence>
<name>A0ABS8CDU2_9BURK</name>
<comment type="caution">
    <text evidence="11">The sequence shown here is derived from an EMBL/GenBank/DDBJ whole genome shotgun (WGS) entry which is preliminary data.</text>
</comment>
<evidence type="ECO:0000256" key="2">
    <source>
        <dbReference type="ARBA" id="ARBA00001946"/>
    </source>
</evidence>
<protein>
    <recommendedName>
        <fullName evidence="5 10">Phosphoglycolate phosphatase</fullName>
        <shortName evidence="10">PGP</shortName>
        <shortName evidence="10">PGPase</shortName>
        <ecNumber evidence="5 10">3.1.3.18</ecNumber>
    </recommendedName>
</protein>
<reference evidence="11 12" key="1">
    <citation type="submission" date="2020-07" db="EMBL/GenBank/DDBJ databases">
        <title>Pusillimonas sp. nov., isolated from poultry manure in Taiwan.</title>
        <authorList>
            <person name="Lin S.-Y."/>
            <person name="Tang Y.-S."/>
            <person name="Young C.-C."/>
        </authorList>
    </citation>
    <scope>NUCLEOTIDE SEQUENCE [LARGE SCALE GENOMIC DNA]</scope>
    <source>
        <strain evidence="11 12">CC-YST705</strain>
    </source>
</reference>
<dbReference type="SFLD" id="SFLDG01129">
    <property type="entry name" value="C1.5:_HAD__Beta-PGM__Phosphata"/>
    <property type="match status" value="1"/>
</dbReference>
<evidence type="ECO:0000256" key="4">
    <source>
        <dbReference type="ARBA" id="ARBA00006171"/>
    </source>
</evidence>
<sequence length="222" mass="24108">MSFAAVLLDLDGTLLNTLADLTDATNAMRIELGMHPLSQDVVATYLGKGTRNLVRRALSNSLDAHVDDELLDRGLEIFQRTYHLVNGDKTLLYPGVLEGLTAFREQGMRLAVVTNKPQAFTLPLLERSGLLHFFEHVVCGDTCAQRKPDPMPMLHACDLLDVAPADTLAIGDSCNDALAAKAAGITVLAVPYGYNEGQSVHTLEVDDIVSSIEEAAQWARNH</sequence>
<dbReference type="RefSeq" id="WP_226954620.1">
    <property type="nucleotide sequence ID" value="NZ_JACDXW010000005.1"/>
</dbReference>
<organism evidence="11 12">
    <name type="scientific">Mesopusillimonas faecipullorum</name>
    <dbReference type="NCBI Taxonomy" id="2755040"/>
    <lineage>
        <taxon>Bacteria</taxon>
        <taxon>Pseudomonadati</taxon>
        <taxon>Pseudomonadota</taxon>
        <taxon>Betaproteobacteria</taxon>
        <taxon>Burkholderiales</taxon>
        <taxon>Alcaligenaceae</taxon>
        <taxon>Mesopusillimonas</taxon>
    </lineage>
</organism>
<dbReference type="InterPro" id="IPR036412">
    <property type="entry name" value="HAD-like_sf"/>
</dbReference>
<dbReference type="InterPro" id="IPR041492">
    <property type="entry name" value="HAD_2"/>
</dbReference>
<comment type="similarity">
    <text evidence="4 10">Belongs to the HAD-like hydrolase superfamily. CbbY/CbbZ/Gph/YieH family.</text>
</comment>
<dbReference type="PRINTS" id="PR00413">
    <property type="entry name" value="HADHALOGNASE"/>
</dbReference>
<feature type="binding site" evidence="10">
    <location>
        <position position="9"/>
    </location>
    <ligand>
        <name>Mg(2+)</name>
        <dbReference type="ChEBI" id="CHEBI:18420"/>
    </ligand>
</feature>
<dbReference type="EMBL" id="JACDXW010000005">
    <property type="protein sequence ID" value="MCB5364196.1"/>
    <property type="molecule type" value="Genomic_DNA"/>
</dbReference>
<dbReference type="Gene3D" id="3.40.50.1000">
    <property type="entry name" value="HAD superfamily/HAD-like"/>
    <property type="match status" value="1"/>
</dbReference>
<dbReference type="PROSITE" id="PS01228">
    <property type="entry name" value="COF_1"/>
    <property type="match status" value="1"/>
</dbReference>
<dbReference type="HAMAP" id="MF_00495">
    <property type="entry name" value="GPH_hydrolase_bact"/>
    <property type="match status" value="1"/>
</dbReference>
<comment type="function">
    <text evidence="10">Specifically catalyzes the dephosphorylation of 2-phosphoglycolate. Is involved in the dissimilation of the intracellular 2-phosphoglycolate formed during the DNA repair of 3'-phosphoglycolate ends, a major class of DNA lesions induced by oxidative stress.</text>
</comment>
<dbReference type="InterPro" id="IPR050155">
    <property type="entry name" value="HAD-like_hydrolase_sf"/>
</dbReference>
<dbReference type="Pfam" id="PF13419">
    <property type="entry name" value="HAD_2"/>
    <property type="match status" value="1"/>
</dbReference>
<dbReference type="InterPro" id="IPR006439">
    <property type="entry name" value="HAD-SF_hydro_IA"/>
</dbReference>
<keyword evidence="9 10" id="KW-0119">Carbohydrate metabolism</keyword>
<dbReference type="SUPFAM" id="SSF56784">
    <property type="entry name" value="HAD-like"/>
    <property type="match status" value="1"/>
</dbReference>
<evidence type="ECO:0000256" key="3">
    <source>
        <dbReference type="ARBA" id="ARBA00004818"/>
    </source>
</evidence>
<comment type="catalytic activity">
    <reaction evidence="1 10">
        <text>2-phosphoglycolate + H2O = glycolate + phosphate</text>
        <dbReference type="Rhea" id="RHEA:14369"/>
        <dbReference type="ChEBI" id="CHEBI:15377"/>
        <dbReference type="ChEBI" id="CHEBI:29805"/>
        <dbReference type="ChEBI" id="CHEBI:43474"/>
        <dbReference type="ChEBI" id="CHEBI:58033"/>
        <dbReference type="EC" id="3.1.3.18"/>
    </reaction>
</comment>
<dbReference type="GO" id="GO:0008967">
    <property type="term" value="F:phosphoglycolate phosphatase activity"/>
    <property type="evidence" value="ECO:0007669"/>
    <property type="project" value="UniProtKB-EC"/>
</dbReference>
<feature type="active site" description="Nucleophile" evidence="10">
    <location>
        <position position="9"/>
    </location>
</feature>
<dbReference type="Gene3D" id="1.10.150.240">
    <property type="entry name" value="Putative phosphatase, domain 2"/>
    <property type="match status" value="1"/>
</dbReference>
<dbReference type="PANTHER" id="PTHR43434">
    <property type="entry name" value="PHOSPHOGLYCOLATE PHOSPHATASE"/>
    <property type="match status" value="1"/>
</dbReference>
<dbReference type="SFLD" id="SFLDG01135">
    <property type="entry name" value="C1.5.6:_HAD__Beta-PGM__Phospha"/>
    <property type="match status" value="1"/>
</dbReference>
<dbReference type="InterPro" id="IPR023198">
    <property type="entry name" value="PGP-like_dom2"/>
</dbReference>
<dbReference type="InterPro" id="IPR037512">
    <property type="entry name" value="PGPase_prok"/>
</dbReference>
<evidence type="ECO:0000256" key="10">
    <source>
        <dbReference type="HAMAP-Rule" id="MF_00495"/>
    </source>
</evidence>
<evidence type="ECO:0000256" key="5">
    <source>
        <dbReference type="ARBA" id="ARBA00013078"/>
    </source>
</evidence>
<keyword evidence="12" id="KW-1185">Reference proteome</keyword>
<dbReference type="SFLD" id="SFLDS00003">
    <property type="entry name" value="Haloacid_Dehalogenase"/>
    <property type="match status" value="1"/>
</dbReference>
<feature type="binding site" evidence="10">
    <location>
        <position position="172"/>
    </location>
    <ligand>
        <name>Mg(2+)</name>
        <dbReference type="ChEBI" id="CHEBI:18420"/>
    </ligand>
</feature>